<accession>A0A1R0KU86</accession>
<keyword evidence="1" id="KW-0472">Membrane</keyword>
<protein>
    <submittedName>
        <fullName evidence="2">Uncharacterized protein</fullName>
    </submittedName>
</protein>
<feature type="transmembrane region" description="Helical" evidence="1">
    <location>
        <begin position="72"/>
        <end position="89"/>
    </location>
</feature>
<name>A0A1R0KU86_9PSEU</name>
<gene>
    <name evidence="2" type="ORF">BS329_15515</name>
</gene>
<keyword evidence="3" id="KW-1185">Reference proteome</keyword>
<dbReference type="AlphaFoldDB" id="A0A1R0KU86"/>
<feature type="transmembrane region" description="Helical" evidence="1">
    <location>
        <begin position="34"/>
        <end position="52"/>
    </location>
</feature>
<sequence>MRELTDEPDPKTHRPEPPLRFNTYFHDQLRNAQALAELALWGAAAIVFYLIVIAHPELWLWPAATGRSPQHLLTGGVIALLLLMVIRVGRDVIYGDRGWTHHPQHLDTYKRIQLDRDGRALARTTSVAYLALIALLIAPVVPDLAMAWSANIPAAFTGLGPQLALRLAPAALLYLLHAALGWGLNLIAENLANRQDAEIEDVQRPPVITALQ</sequence>
<evidence type="ECO:0000313" key="3">
    <source>
        <dbReference type="Proteomes" id="UP000187486"/>
    </source>
</evidence>
<evidence type="ECO:0000256" key="1">
    <source>
        <dbReference type="SAM" id="Phobius"/>
    </source>
</evidence>
<dbReference type="EMBL" id="MQUQ01000007">
    <property type="protein sequence ID" value="OLZ51671.1"/>
    <property type="molecule type" value="Genomic_DNA"/>
</dbReference>
<organism evidence="2 3">
    <name type="scientific">Amycolatopsis coloradensis</name>
    <dbReference type="NCBI Taxonomy" id="76021"/>
    <lineage>
        <taxon>Bacteria</taxon>
        <taxon>Bacillati</taxon>
        <taxon>Actinomycetota</taxon>
        <taxon>Actinomycetes</taxon>
        <taxon>Pseudonocardiales</taxon>
        <taxon>Pseudonocardiaceae</taxon>
        <taxon>Amycolatopsis</taxon>
    </lineage>
</organism>
<feature type="transmembrane region" description="Helical" evidence="1">
    <location>
        <begin position="120"/>
        <end position="141"/>
    </location>
</feature>
<comment type="caution">
    <text evidence="2">The sequence shown here is derived from an EMBL/GenBank/DDBJ whole genome shotgun (WGS) entry which is preliminary data.</text>
</comment>
<keyword evidence="1" id="KW-1133">Transmembrane helix</keyword>
<evidence type="ECO:0000313" key="2">
    <source>
        <dbReference type="EMBL" id="OLZ51671.1"/>
    </source>
</evidence>
<proteinExistence type="predicted"/>
<keyword evidence="1" id="KW-0812">Transmembrane</keyword>
<dbReference type="STRING" id="76021.BS329_15515"/>
<dbReference type="Proteomes" id="UP000187486">
    <property type="component" value="Unassembled WGS sequence"/>
</dbReference>
<feature type="transmembrane region" description="Helical" evidence="1">
    <location>
        <begin position="167"/>
        <end position="188"/>
    </location>
</feature>
<dbReference type="RefSeq" id="WP_076161289.1">
    <property type="nucleotide sequence ID" value="NZ_MQUQ01000007.1"/>
</dbReference>
<reference evidence="2 3" key="1">
    <citation type="submission" date="2016-01" db="EMBL/GenBank/DDBJ databases">
        <title>Amycolatopsis coloradensis genome sequencing and assembly.</title>
        <authorList>
            <person name="Mayilraj S."/>
        </authorList>
    </citation>
    <scope>NUCLEOTIDE SEQUENCE [LARGE SCALE GENOMIC DNA]</scope>
    <source>
        <strain evidence="2 3">DSM 44225</strain>
    </source>
</reference>